<evidence type="ECO:0000313" key="4">
    <source>
        <dbReference type="Proteomes" id="UP001152747"/>
    </source>
</evidence>
<dbReference type="Pfam" id="PF01579">
    <property type="entry name" value="DUF19"/>
    <property type="match status" value="1"/>
</dbReference>
<gene>
    <name evidence="3" type="ORF">CAMP_LOCUS19274</name>
</gene>
<dbReference type="Proteomes" id="UP001152747">
    <property type="component" value="Unassembled WGS sequence"/>
</dbReference>
<feature type="domain" description="T20D4.11-like" evidence="2">
    <location>
        <begin position="66"/>
        <end position="162"/>
    </location>
</feature>
<protein>
    <recommendedName>
        <fullName evidence="2">T20D4.11-like domain-containing protein</fullName>
    </recommendedName>
</protein>
<feature type="signal peptide" evidence="1">
    <location>
        <begin position="1"/>
        <end position="17"/>
    </location>
</feature>
<comment type="caution">
    <text evidence="3">The sequence shown here is derived from an EMBL/GenBank/DDBJ whole genome shotgun (WGS) entry which is preliminary data.</text>
</comment>
<evidence type="ECO:0000313" key="3">
    <source>
        <dbReference type="EMBL" id="CAI5456637.1"/>
    </source>
</evidence>
<dbReference type="AlphaFoldDB" id="A0A9P1J4M8"/>
<accession>A0A9P1J4M8</accession>
<sequence>MKLLFLLLILFSTWVFAEEDTIYHLQDYEGPGAGQHPYKCYIRAYLVVNVYNFTAPNETVLREAKTLIDDCIEDLSHTNYKVAQVKTQLAQKIFDTFKFSTTIHMPCYQKLRKIPYRPCYIGRKYGGGSDFCNFVWGPNGCIIEVFDKYCGPEVVEGLRKYQPFLFKENLICVDKYTPKN</sequence>
<proteinExistence type="predicted"/>
<name>A0A9P1J4M8_9PELO</name>
<keyword evidence="4" id="KW-1185">Reference proteome</keyword>
<keyword evidence="1" id="KW-0732">Signal</keyword>
<evidence type="ECO:0000259" key="2">
    <source>
        <dbReference type="Pfam" id="PF01579"/>
    </source>
</evidence>
<evidence type="ECO:0000256" key="1">
    <source>
        <dbReference type="SAM" id="SignalP"/>
    </source>
</evidence>
<reference evidence="3" key="1">
    <citation type="submission" date="2022-11" db="EMBL/GenBank/DDBJ databases">
        <authorList>
            <person name="Kikuchi T."/>
        </authorList>
    </citation>
    <scope>NUCLEOTIDE SEQUENCE</scope>
    <source>
        <strain evidence="3">PS1010</strain>
    </source>
</reference>
<dbReference type="InterPro" id="IPR002542">
    <property type="entry name" value="T20D4.11-like_dom"/>
</dbReference>
<organism evidence="3 4">
    <name type="scientific">Caenorhabditis angaria</name>
    <dbReference type="NCBI Taxonomy" id="860376"/>
    <lineage>
        <taxon>Eukaryota</taxon>
        <taxon>Metazoa</taxon>
        <taxon>Ecdysozoa</taxon>
        <taxon>Nematoda</taxon>
        <taxon>Chromadorea</taxon>
        <taxon>Rhabditida</taxon>
        <taxon>Rhabditina</taxon>
        <taxon>Rhabditomorpha</taxon>
        <taxon>Rhabditoidea</taxon>
        <taxon>Rhabditidae</taxon>
        <taxon>Peloderinae</taxon>
        <taxon>Caenorhabditis</taxon>
    </lineage>
</organism>
<dbReference type="EMBL" id="CANHGI010000006">
    <property type="protein sequence ID" value="CAI5456637.1"/>
    <property type="molecule type" value="Genomic_DNA"/>
</dbReference>
<feature type="chain" id="PRO_5040367284" description="T20D4.11-like domain-containing protein" evidence="1">
    <location>
        <begin position="18"/>
        <end position="180"/>
    </location>
</feature>